<protein>
    <submittedName>
        <fullName evidence="1">Uncharacterized protein</fullName>
    </submittedName>
</protein>
<dbReference type="Proteomes" id="UP000077563">
    <property type="component" value="Unassembled WGS sequence"/>
</dbReference>
<name>A0A9X5KYF4_PSEMA</name>
<dbReference type="EMBL" id="LKEG01000026">
    <property type="protein sequence ID" value="OAJ50283.1"/>
    <property type="molecule type" value="Genomic_DNA"/>
</dbReference>
<gene>
    <name evidence="1" type="ORF">AO064_17710</name>
</gene>
<comment type="caution">
    <text evidence="1">The sequence shown here is derived from an EMBL/GenBank/DDBJ whole genome shotgun (WGS) entry which is preliminary data.</text>
</comment>
<sequence length="512" mass="57811">MTLTLRGTYILMRNGTLSKKSLLSSIRVGHRVAEDEKNELANYFVKTAQWNALAKGEIDIIYGAKGTGKSALYSLLTNNANDFLVKNIFLVAAENPLGASAYQGLIDDDTDNETDLTYIWKLYILQLISAELRENNIATDVATTLIVALETAGLLPKTFTLASLFARAKNYINSFADTDPTEVEYNIALDASSGMPTATRKASYAPADKKAKLSSVPVNDLLNFANQGLVASNKKIWLLFDRLDVSFSSSPELERAALRALFRVYADLKPLENIKAKIFVRKDIWERITDGGFREASHIIKTDTIEWDRDGLLNLVVNRLLNNQSLVDYLKINKQAIISDLSEQEKLIKRILPDKVDTGKNPDSFDWIISRVQDGTRYAAPREIIHMLECLISNQIKKLEQGKSEPENEILFDRAVFKDSLTTVSKVRYEQTLCAEYPDLKKYTELLKNEKSEQKIETLSRIWKESLENSQILADKLVVAGFFEARNEKNLPTYWVPFLYRDALDLVQGKAV</sequence>
<proteinExistence type="predicted"/>
<dbReference type="NCBIfam" id="NF047389">
    <property type="entry name" value="ATPase_Sll1717"/>
    <property type="match status" value="1"/>
</dbReference>
<dbReference type="AlphaFoldDB" id="A0A9X5KYF4"/>
<accession>A0A9X5KYF4</accession>
<evidence type="ECO:0000313" key="1">
    <source>
        <dbReference type="EMBL" id="OAJ50283.1"/>
    </source>
</evidence>
<organism evidence="1 2">
    <name type="scientific">Pseudomonas marginalis</name>
    <name type="common">Pseudomonas panacis</name>
    <dbReference type="NCBI Taxonomy" id="298"/>
    <lineage>
        <taxon>Bacteria</taxon>
        <taxon>Pseudomonadati</taxon>
        <taxon>Pseudomonadota</taxon>
        <taxon>Gammaproteobacteria</taxon>
        <taxon>Pseudomonadales</taxon>
        <taxon>Pseudomonadaceae</taxon>
        <taxon>Pseudomonas</taxon>
    </lineage>
</organism>
<dbReference type="InterPro" id="IPR059206">
    <property type="entry name" value="Sll1717-like"/>
</dbReference>
<reference evidence="1 2" key="1">
    <citation type="submission" date="2015-09" db="EMBL/GenBank/DDBJ databases">
        <title>Genome sequence of Pseudomonas marginalis ICMP 3553.</title>
        <authorList>
            <person name="Visnovsky S."/>
            <person name="Lu A."/>
            <person name="Panda P."/>
            <person name="Pitman A."/>
        </authorList>
    </citation>
    <scope>NUCLEOTIDE SEQUENCE [LARGE SCALE GENOMIC DNA]</scope>
    <source>
        <strain evidence="1 2">ICMP 3553</strain>
    </source>
</reference>
<evidence type="ECO:0000313" key="2">
    <source>
        <dbReference type="Proteomes" id="UP000077563"/>
    </source>
</evidence>